<evidence type="ECO:0000256" key="2">
    <source>
        <dbReference type="SAM" id="SignalP"/>
    </source>
</evidence>
<reference evidence="3 4" key="1">
    <citation type="submission" date="2016-06" db="EMBL/GenBank/DDBJ databases">
        <authorList>
            <person name="Kjaerup R.B."/>
            <person name="Dalgaard T.S."/>
            <person name="Juul-Madsen H.R."/>
        </authorList>
    </citation>
    <scope>NUCLEOTIDE SEQUENCE [LARGE SCALE GENOMIC DNA]</scope>
    <source>
        <strain evidence="3 4">DSM 43818</strain>
    </source>
</reference>
<feature type="chain" id="PRO_5008745180" description="Lipoprotein" evidence="2">
    <location>
        <begin position="23"/>
        <end position="234"/>
    </location>
</feature>
<name>A0A1C6RXE6_9ACTN</name>
<protein>
    <recommendedName>
        <fullName evidence="5">Lipoprotein</fullName>
    </recommendedName>
</protein>
<dbReference type="STRING" id="145857.GA0070616_2412"/>
<dbReference type="PROSITE" id="PS51257">
    <property type="entry name" value="PROKAR_LIPOPROTEIN"/>
    <property type="match status" value="1"/>
</dbReference>
<feature type="compositionally biased region" description="Low complexity" evidence="1">
    <location>
        <begin position="41"/>
        <end position="67"/>
    </location>
</feature>
<keyword evidence="4" id="KW-1185">Reference proteome</keyword>
<evidence type="ECO:0000313" key="3">
    <source>
        <dbReference type="EMBL" id="SCL21883.1"/>
    </source>
</evidence>
<keyword evidence="2" id="KW-0732">Signal</keyword>
<feature type="signal peptide" evidence="2">
    <location>
        <begin position="1"/>
        <end position="22"/>
    </location>
</feature>
<dbReference type="Proteomes" id="UP000199699">
    <property type="component" value="Unassembled WGS sequence"/>
</dbReference>
<proteinExistence type="predicted"/>
<organism evidence="3 4">
    <name type="scientific">Micromonospora nigra</name>
    <dbReference type="NCBI Taxonomy" id="145857"/>
    <lineage>
        <taxon>Bacteria</taxon>
        <taxon>Bacillati</taxon>
        <taxon>Actinomycetota</taxon>
        <taxon>Actinomycetes</taxon>
        <taxon>Micromonosporales</taxon>
        <taxon>Micromonosporaceae</taxon>
        <taxon>Micromonospora</taxon>
    </lineage>
</organism>
<accession>A0A1C6RXE6</accession>
<dbReference type="AlphaFoldDB" id="A0A1C6RXE6"/>
<feature type="region of interest" description="Disordered" evidence="1">
    <location>
        <begin position="30"/>
        <end position="75"/>
    </location>
</feature>
<gene>
    <name evidence="3" type="ORF">GA0070616_2412</name>
</gene>
<sequence length="234" mass="24103">MRLTAARILRTSVAFGLLVALAACDGNSAGTTADGSPATRAPADASASAASASSAAASSSSDAQQPSWEDETDPERRLQGCLVGTFVLDRDAWSAGITALLERDLSSVRVEDSGKVTFELKADRTYTLTADDSRTVSFGSSPGGDIRWVLGFDGTESGTWTARAGQLALKTGSGGRLAADNEMSIDGQQLPTNALPVSGTPWSQKLTTKCDSDGFVATPAGEPDAVKIVLTRLG</sequence>
<evidence type="ECO:0000313" key="4">
    <source>
        <dbReference type="Proteomes" id="UP000199699"/>
    </source>
</evidence>
<evidence type="ECO:0008006" key="5">
    <source>
        <dbReference type="Google" id="ProtNLM"/>
    </source>
</evidence>
<evidence type="ECO:0000256" key="1">
    <source>
        <dbReference type="SAM" id="MobiDB-lite"/>
    </source>
</evidence>
<dbReference type="EMBL" id="FMHT01000003">
    <property type="protein sequence ID" value="SCL21883.1"/>
    <property type="molecule type" value="Genomic_DNA"/>
</dbReference>